<dbReference type="PROSITE" id="PS50041">
    <property type="entry name" value="C_TYPE_LECTIN_2"/>
    <property type="match status" value="1"/>
</dbReference>
<dbReference type="InterPro" id="IPR001304">
    <property type="entry name" value="C-type_lectin-like"/>
</dbReference>
<dbReference type="CDD" id="cd00037">
    <property type="entry name" value="CLECT"/>
    <property type="match status" value="1"/>
</dbReference>
<protein>
    <submittedName>
        <fullName evidence="2">Lectin C-type domain protein</fullName>
    </submittedName>
</protein>
<accession>A0A0B1SE72</accession>
<evidence type="ECO:0000313" key="3">
    <source>
        <dbReference type="Proteomes" id="UP000053660"/>
    </source>
</evidence>
<reference evidence="2 3" key="1">
    <citation type="submission" date="2014-03" db="EMBL/GenBank/DDBJ databases">
        <title>Draft genome of the hookworm Oesophagostomum dentatum.</title>
        <authorList>
            <person name="Mitreva M."/>
        </authorList>
    </citation>
    <scope>NUCLEOTIDE SEQUENCE [LARGE SCALE GENOMIC DNA]</scope>
    <source>
        <strain evidence="2 3">OD-Hann</strain>
    </source>
</reference>
<evidence type="ECO:0000259" key="1">
    <source>
        <dbReference type="PROSITE" id="PS50041"/>
    </source>
</evidence>
<gene>
    <name evidence="2" type="ORF">OESDEN_18459</name>
</gene>
<dbReference type="SMART" id="SM00034">
    <property type="entry name" value="CLECT"/>
    <property type="match status" value="1"/>
</dbReference>
<dbReference type="SUPFAM" id="SSF56436">
    <property type="entry name" value="C-type lectin-like"/>
    <property type="match status" value="1"/>
</dbReference>
<feature type="domain" description="C-type lectin" evidence="1">
    <location>
        <begin position="20"/>
        <end position="120"/>
    </location>
</feature>
<dbReference type="Proteomes" id="UP000053660">
    <property type="component" value="Unassembled WGS sequence"/>
</dbReference>
<proteinExistence type="predicted"/>
<dbReference type="AlphaFoldDB" id="A0A0B1SE72"/>
<dbReference type="InterPro" id="IPR016187">
    <property type="entry name" value="CTDL_fold"/>
</dbReference>
<dbReference type="EMBL" id="KN584791">
    <property type="protein sequence ID" value="KHJ81852.1"/>
    <property type="molecule type" value="Genomic_DNA"/>
</dbReference>
<organism evidence="2 3">
    <name type="scientific">Oesophagostomum dentatum</name>
    <name type="common">Nodular worm</name>
    <dbReference type="NCBI Taxonomy" id="61180"/>
    <lineage>
        <taxon>Eukaryota</taxon>
        <taxon>Metazoa</taxon>
        <taxon>Ecdysozoa</taxon>
        <taxon>Nematoda</taxon>
        <taxon>Chromadorea</taxon>
        <taxon>Rhabditida</taxon>
        <taxon>Rhabditina</taxon>
        <taxon>Rhabditomorpha</taxon>
        <taxon>Strongyloidea</taxon>
        <taxon>Strongylidae</taxon>
        <taxon>Oesophagostomum</taxon>
    </lineage>
</organism>
<keyword evidence="3" id="KW-1185">Reference proteome</keyword>
<evidence type="ECO:0000313" key="2">
    <source>
        <dbReference type="EMBL" id="KHJ81852.1"/>
    </source>
</evidence>
<dbReference type="OrthoDB" id="5835437at2759"/>
<dbReference type="PANTHER" id="PTHR31024:SF3">
    <property type="entry name" value="C-TYPE LECTIN-RELATED"/>
    <property type="match status" value="1"/>
</dbReference>
<sequence>SQTFAANCFCPRYHETYEQPENGCYRPVIIPAIQGLAERNCRHHHSSVIPKVDTYKKALFLSKLLPTGTKFWIGLKRVNGRYQWNDGQLLDEKAFNLWAPGYPKESEGDCVYMRQSDDGR</sequence>
<dbReference type="InterPro" id="IPR016186">
    <property type="entry name" value="C-type_lectin-like/link_sf"/>
</dbReference>
<dbReference type="Pfam" id="PF00059">
    <property type="entry name" value="Lectin_C"/>
    <property type="match status" value="1"/>
</dbReference>
<name>A0A0B1SE72_OESDE</name>
<feature type="non-terminal residue" evidence="2">
    <location>
        <position position="1"/>
    </location>
</feature>
<dbReference type="Gene3D" id="3.10.100.10">
    <property type="entry name" value="Mannose-Binding Protein A, subunit A"/>
    <property type="match status" value="1"/>
</dbReference>
<dbReference type="PANTHER" id="PTHR31024">
    <property type="entry name" value="C-TYPE LECTIN"/>
    <property type="match status" value="1"/>
</dbReference>